<comment type="caution">
    <text evidence="1">The sequence shown here is derived from an EMBL/GenBank/DDBJ whole genome shotgun (WGS) entry which is preliminary data.</text>
</comment>
<accession>N9CZ16</accession>
<proteinExistence type="predicted"/>
<sequence>MKIESDLSGLKKLTNNAKALQGSGGVSLTEILNDSFIQSNTPFNDLNELFEKGGFKFETLEEFEAIPDEELNTFIASISEYSTFQDMIGAAGAALIRSRLFKGL</sequence>
<reference evidence="1 2" key="1">
    <citation type="submission" date="2013-02" db="EMBL/GenBank/DDBJ databases">
        <title>The Genome Sequence of Acinetobacter johnsonii ANC 3681.</title>
        <authorList>
            <consortium name="The Broad Institute Genome Sequencing Platform"/>
            <consortium name="The Broad Institute Genome Sequencing Center for Infectious Disease"/>
            <person name="Cerqueira G."/>
            <person name="Feldgarden M."/>
            <person name="Courvalin P."/>
            <person name="Perichon B."/>
            <person name="Grillot-Courvalin C."/>
            <person name="Clermont D."/>
            <person name="Rocha E."/>
            <person name="Yoon E.-J."/>
            <person name="Nemec A."/>
            <person name="Walker B."/>
            <person name="Young S.K."/>
            <person name="Zeng Q."/>
            <person name="Gargeya S."/>
            <person name="Fitzgerald M."/>
            <person name="Haas B."/>
            <person name="Abouelleil A."/>
            <person name="Alvarado L."/>
            <person name="Arachchi H.M."/>
            <person name="Berlin A.M."/>
            <person name="Chapman S.B."/>
            <person name="Dewar J."/>
            <person name="Goldberg J."/>
            <person name="Griggs A."/>
            <person name="Gujja S."/>
            <person name="Hansen M."/>
            <person name="Howarth C."/>
            <person name="Imamovic A."/>
            <person name="Larimer J."/>
            <person name="McCowan C."/>
            <person name="Murphy C."/>
            <person name="Neiman D."/>
            <person name="Pearson M."/>
            <person name="Priest M."/>
            <person name="Roberts A."/>
            <person name="Saif S."/>
            <person name="Shea T."/>
            <person name="Sisk P."/>
            <person name="Sykes S."/>
            <person name="Wortman J."/>
            <person name="Nusbaum C."/>
            <person name="Birren B."/>
        </authorList>
    </citation>
    <scope>NUCLEOTIDE SEQUENCE [LARGE SCALE GENOMIC DNA]</scope>
    <source>
        <strain evidence="1 2">ANC 3681</strain>
    </source>
</reference>
<dbReference type="GeneID" id="56338249"/>
<gene>
    <name evidence="1" type="ORF">F946_01040</name>
</gene>
<name>N9CZ16_ACIJO</name>
<protein>
    <submittedName>
        <fullName evidence="1">Uncharacterized protein</fullName>
    </submittedName>
</protein>
<dbReference type="PATRIC" id="fig|1217662.4.peg.1012"/>
<organism evidence="1 2">
    <name type="scientific">Acinetobacter johnsonii ANC 3681</name>
    <dbReference type="NCBI Taxonomy" id="1217662"/>
    <lineage>
        <taxon>Bacteria</taxon>
        <taxon>Pseudomonadati</taxon>
        <taxon>Pseudomonadota</taxon>
        <taxon>Gammaproteobacteria</taxon>
        <taxon>Moraxellales</taxon>
        <taxon>Moraxellaceae</taxon>
        <taxon>Acinetobacter</taxon>
    </lineage>
</organism>
<dbReference type="HOGENOM" id="CLU_145991_1_0_6"/>
<evidence type="ECO:0000313" key="2">
    <source>
        <dbReference type="Proteomes" id="UP000018444"/>
    </source>
</evidence>
<dbReference type="EMBL" id="APPZ01000005">
    <property type="protein sequence ID" value="ENV73528.1"/>
    <property type="molecule type" value="Genomic_DNA"/>
</dbReference>
<evidence type="ECO:0000313" key="1">
    <source>
        <dbReference type="EMBL" id="ENV73528.1"/>
    </source>
</evidence>
<dbReference type="Proteomes" id="UP000018444">
    <property type="component" value="Unassembled WGS sequence"/>
</dbReference>
<dbReference type="AlphaFoldDB" id="N9CZ16"/>
<dbReference type="RefSeq" id="WP_004979856.1">
    <property type="nucleotide sequence ID" value="NZ_KB849705.1"/>
</dbReference>